<dbReference type="InterPro" id="IPR005645">
    <property type="entry name" value="FSH-like_dom"/>
</dbReference>
<evidence type="ECO:0000256" key="1">
    <source>
        <dbReference type="ARBA" id="ARBA00022801"/>
    </source>
</evidence>
<feature type="domain" description="Serine hydrolase" evidence="2">
    <location>
        <begin position="35"/>
        <end position="239"/>
    </location>
</feature>
<dbReference type="GO" id="GO:0005737">
    <property type="term" value="C:cytoplasm"/>
    <property type="evidence" value="ECO:0007669"/>
    <property type="project" value="TreeGrafter"/>
</dbReference>
<dbReference type="InterPro" id="IPR050593">
    <property type="entry name" value="LovG"/>
</dbReference>
<dbReference type="PANTHER" id="PTHR48070">
    <property type="entry name" value="ESTERASE OVCA2"/>
    <property type="match status" value="1"/>
</dbReference>
<dbReference type="SUPFAM" id="SSF53474">
    <property type="entry name" value="alpha/beta-Hydrolases"/>
    <property type="match status" value="1"/>
</dbReference>
<name>A0A7S4J121_9STRA</name>
<dbReference type="AlphaFoldDB" id="A0A7S4J121"/>
<gene>
    <name evidence="3" type="ORF">OAUR00152_LOCUS19113</name>
</gene>
<evidence type="ECO:0000313" key="3">
    <source>
        <dbReference type="EMBL" id="CAE2246647.1"/>
    </source>
</evidence>
<reference evidence="3" key="1">
    <citation type="submission" date="2021-01" db="EMBL/GenBank/DDBJ databases">
        <authorList>
            <person name="Corre E."/>
            <person name="Pelletier E."/>
            <person name="Niang G."/>
            <person name="Scheremetjew M."/>
            <person name="Finn R."/>
            <person name="Kale V."/>
            <person name="Holt S."/>
            <person name="Cochrane G."/>
            <person name="Meng A."/>
            <person name="Brown T."/>
            <person name="Cohen L."/>
        </authorList>
    </citation>
    <scope>NUCLEOTIDE SEQUENCE</scope>
    <source>
        <strain evidence="3">Isolate 1302-5</strain>
    </source>
</reference>
<evidence type="ECO:0000259" key="2">
    <source>
        <dbReference type="Pfam" id="PF03959"/>
    </source>
</evidence>
<dbReference type="PANTHER" id="PTHR48070:SF6">
    <property type="entry name" value="ESTERASE OVCA2"/>
    <property type="match status" value="1"/>
</dbReference>
<dbReference type="Pfam" id="PF03959">
    <property type="entry name" value="FSH1"/>
    <property type="match status" value="1"/>
</dbReference>
<dbReference type="InterPro" id="IPR029058">
    <property type="entry name" value="AB_hydrolase_fold"/>
</dbReference>
<dbReference type="GO" id="GO:0005634">
    <property type="term" value="C:nucleus"/>
    <property type="evidence" value="ECO:0007669"/>
    <property type="project" value="TreeGrafter"/>
</dbReference>
<sequence>MHLHLPLLAPFFLATKTSRPGLMSVPSKSAGAAVKPRILCLHGSHQSASAFYNKIAGARRKLSREYELDFLDGPVEVEQQEQPGDRAGSPDDTPVLRAWWQRDENGRHVNVKETFEYVQHKINGRRYDAIIGFSQGGTLATALCLSGVMPGVKAVVTAGAPLVDDPFVVAAAIACTCSNSVGASEQGRGLEIPKLHIAGERDNIVSVERTRALCERGGEGEVVIHEQGHLFPTRAAVVNRVIEFLGNALKDG</sequence>
<dbReference type="EMBL" id="HBKQ01028211">
    <property type="protein sequence ID" value="CAE2246647.1"/>
    <property type="molecule type" value="Transcribed_RNA"/>
</dbReference>
<accession>A0A7S4J121</accession>
<dbReference type="GO" id="GO:0016787">
    <property type="term" value="F:hydrolase activity"/>
    <property type="evidence" value="ECO:0007669"/>
    <property type="project" value="UniProtKB-KW"/>
</dbReference>
<keyword evidence="1" id="KW-0378">Hydrolase</keyword>
<dbReference type="Gene3D" id="3.40.50.1820">
    <property type="entry name" value="alpha/beta hydrolase"/>
    <property type="match status" value="1"/>
</dbReference>
<organism evidence="3">
    <name type="scientific">Odontella aurita</name>
    <dbReference type="NCBI Taxonomy" id="265563"/>
    <lineage>
        <taxon>Eukaryota</taxon>
        <taxon>Sar</taxon>
        <taxon>Stramenopiles</taxon>
        <taxon>Ochrophyta</taxon>
        <taxon>Bacillariophyta</taxon>
        <taxon>Mediophyceae</taxon>
        <taxon>Biddulphiophycidae</taxon>
        <taxon>Eupodiscales</taxon>
        <taxon>Odontellaceae</taxon>
        <taxon>Odontella</taxon>
    </lineage>
</organism>
<protein>
    <recommendedName>
        <fullName evidence="2">Serine hydrolase domain-containing protein</fullName>
    </recommendedName>
</protein>
<proteinExistence type="predicted"/>